<feature type="compositionally biased region" description="Low complexity" evidence="1">
    <location>
        <begin position="147"/>
        <end position="157"/>
    </location>
</feature>
<protein>
    <recommendedName>
        <fullName evidence="2">Transcription elongation factor Eaf N-terminal domain-containing protein</fullName>
    </recommendedName>
</protein>
<feature type="compositionally biased region" description="Acidic residues" evidence="1">
    <location>
        <begin position="246"/>
        <end position="258"/>
    </location>
</feature>
<dbReference type="OrthoDB" id="125903at2759"/>
<proteinExistence type="predicted"/>
<dbReference type="InterPro" id="IPR019194">
    <property type="entry name" value="Tscrpt_elong_fac_Eaf_N"/>
</dbReference>
<accession>A0A2S4KVG0</accession>
<evidence type="ECO:0000313" key="4">
    <source>
        <dbReference type="Proteomes" id="UP000237481"/>
    </source>
</evidence>
<dbReference type="EMBL" id="PKSG01000565">
    <property type="protein sequence ID" value="POR34173.1"/>
    <property type="molecule type" value="Genomic_DNA"/>
</dbReference>
<reference evidence="3 4" key="1">
    <citation type="submission" date="2018-01" db="EMBL/GenBank/DDBJ databases">
        <title>Harnessing the power of phylogenomics to disentangle the directionality and signatures of interkingdom host jumping in the parasitic fungal genus Tolypocladium.</title>
        <authorList>
            <person name="Quandt C.A."/>
            <person name="Patterson W."/>
            <person name="Spatafora J.W."/>
        </authorList>
    </citation>
    <scope>NUCLEOTIDE SEQUENCE [LARGE SCALE GENOMIC DNA]</scope>
    <source>
        <strain evidence="3 4">NRBC 100945</strain>
    </source>
</reference>
<name>A0A2S4KVG0_9HYPO</name>
<feature type="domain" description="Transcription elongation factor Eaf N-terminal" evidence="2">
    <location>
        <begin position="13"/>
        <end position="114"/>
    </location>
</feature>
<feature type="compositionally biased region" description="Low complexity" evidence="1">
    <location>
        <begin position="282"/>
        <end position="292"/>
    </location>
</feature>
<organism evidence="3 4">
    <name type="scientific">Tolypocladium paradoxum</name>
    <dbReference type="NCBI Taxonomy" id="94208"/>
    <lineage>
        <taxon>Eukaryota</taxon>
        <taxon>Fungi</taxon>
        <taxon>Dikarya</taxon>
        <taxon>Ascomycota</taxon>
        <taxon>Pezizomycotina</taxon>
        <taxon>Sordariomycetes</taxon>
        <taxon>Hypocreomycetidae</taxon>
        <taxon>Hypocreales</taxon>
        <taxon>Ophiocordycipitaceae</taxon>
        <taxon>Tolypocladium</taxon>
    </lineage>
</organism>
<dbReference type="Pfam" id="PF09816">
    <property type="entry name" value="EAF"/>
    <property type="match status" value="1"/>
</dbReference>
<comment type="caution">
    <text evidence="3">The sequence shown here is derived from an EMBL/GenBank/DDBJ whole genome shotgun (WGS) entry which is preliminary data.</text>
</comment>
<dbReference type="STRING" id="94208.A0A2S4KVG0"/>
<feature type="compositionally biased region" description="Basic and acidic residues" evidence="1">
    <location>
        <begin position="130"/>
        <end position="141"/>
    </location>
</feature>
<feature type="region of interest" description="Disordered" evidence="1">
    <location>
        <begin position="130"/>
        <end position="328"/>
    </location>
</feature>
<feature type="compositionally biased region" description="Acidic residues" evidence="1">
    <location>
        <begin position="194"/>
        <end position="205"/>
    </location>
</feature>
<feature type="compositionally biased region" description="Basic and acidic residues" evidence="1">
    <location>
        <begin position="184"/>
        <end position="193"/>
    </location>
</feature>
<feature type="compositionally biased region" description="Acidic residues" evidence="1">
    <location>
        <begin position="293"/>
        <end position="328"/>
    </location>
</feature>
<dbReference type="Proteomes" id="UP000237481">
    <property type="component" value="Unassembled WGS sequence"/>
</dbReference>
<dbReference type="AlphaFoldDB" id="A0A2S4KVG0"/>
<evidence type="ECO:0000313" key="3">
    <source>
        <dbReference type="EMBL" id="POR34173.1"/>
    </source>
</evidence>
<evidence type="ECO:0000259" key="2">
    <source>
        <dbReference type="Pfam" id="PF09816"/>
    </source>
</evidence>
<sequence>MAGLIDPTVAGKYPVILGEGILGKTSNEIFTGIRYNHKPALSSGDAPANARLKPSLPGKTTSYDLSFTDGDGEYAYAGARNVDGNQYVLHFDPERKAFILDKIDSTFNMNVTRIPGNSDPEKLRRQYPHLEGHKPDAKKSTGEATKQKSTSKTNTKSPAQSKQPKRKAERKQQTDIELSLPKPEPPKPKKKQVEEDEEDEDEDDGGLLIEYPGADTASTARQTDFSPAFPPPRRFDDFMDQRDSEGDADGESDDEPDMDFQLPSPVNKNSAGAPEPMELDQDAGQADASASADMEDDLEKEMEIAFEDLENSQEGSPDGDESEISEED</sequence>
<keyword evidence="4" id="KW-1185">Reference proteome</keyword>
<feature type="compositionally biased region" description="Basic and acidic residues" evidence="1">
    <location>
        <begin position="233"/>
        <end position="245"/>
    </location>
</feature>
<gene>
    <name evidence="3" type="ORF">TPAR_05622</name>
</gene>
<evidence type="ECO:0000256" key="1">
    <source>
        <dbReference type="SAM" id="MobiDB-lite"/>
    </source>
</evidence>